<keyword evidence="2" id="KW-0067">ATP-binding</keyword>
<dbReference type="InterPro" id="IPR027417">
    <property type="entry name" value="P-loop_NTPase"/>
</dbReference>
<dbReference type="GO" id="GO:0005737">
    <property type="term" value="C:cytoplasm"/>
    <property type="evidence" value="ECO:0007669"/>
    <property type="project" value="TreeGrafter"/>
</dbReference>
<dbReference type="PROSITE" id="PS50043">
    <property type="entry name" value="HTH_LUXR_2"/>
    <property type="match status" value="1"/>
</dbReference>
<protein>
    <recommendedName>
        <fullName evidence="4">HTH luxR-type domain-containing protein</fullName>
    </recommendedName>
</protein>
<feature type="repeat" description="TPR" evidence="3">
    <location>
        <begin position="546"/>
        <end position="579"/>
    </location>
</feature>
<feature type="domain" description="HTH luxR-type" evidence="4">
    <location>
        <begin position="1051"/>
        <end position="1116"/>
    </location>
</feature>
<evidence type="ECO:0000256" key="2">
    <source>
        <dbReference type="ARBA" id="ARBA00022840"/>
    </source>
</evidence>
<dbReference type="InterPro" id="IPR011990">
    <property type="entry name" value="TPR-like_helical_dom_sf"/>
</dbReference>
<dbReference type="GO" id="GO:0004016">
    <property type="term" value="F:adenylate cyclase activity"/>
    <property type="evidence" value="ECO:0007669"/>
    <property type="project" value="TreeGrafter"/>
</dbReference>
<dbReference type="InterPro" id="IPR000792">
    <property type="entry name" value="Tscrpt_reg_LuxR_C"/>
</dbReference>
<dbReference type="SUPFAM" id="SSF52540">
    <property type="entry name" value="P-loop containing nucleoside triphosphate hydrolases"/>
    <property type="match status" value="1"/>
</dbReference>
<evidence type="ECO:0000259" key="4">
    <source>
        <dbReference type="PROSITE" id="PS50043"/>
    </source>
</evidence>
<comment type="caution">
    <text evidence="5">The sequence shown here is derived from an EMBL/GenBank/DDBJ whole genome shotgun (WGS) entry which is preliminary data.</text>
</comment>
<dbReference type="PANTHER" id="PTHR16305">
    <property type="entry name" value="TESTICULAR SOLUBLE ADENYLYL CYCLASE"/>
    <property type="match status" value="1"/>
</dbReference>
<dbReference type="SUPFAM" id="SSF46894">
    <property type="entry name" value="C-terminal effector domain of the bipartite response regulators"/>
    <property type="match status" value="1"/>
</dbReference>
<dbReference type="Gene3D" id="3.40.50.300">
    <property type="entry name" value="P-loop containing nucleotide triphosphate hydrolases"/>
    <property type="match status" value="1"/>
</dbReference>
<dbReference type="SUPFAM" id="SSF48452">
    <property type="entry name" value="TPR-like"/>
    <property type="match status" value="2"/>
</dbReference>
<dbReference type="GO" id="GO:0006355">
    <property type="term" value="P:regulation of DNA-templated transcription"/>
    <property type="evidence" value="ECO:0007669"/>
    <property type="project" value="InterPro"/>
</dbReference>
<keyword evidence="1" id="KW-0547">Nucleotide-binding</keyword>
<dbReference type="SMART" id="SM00421">
    <property type="entry name" value="HTH_LUXR"/>
    <property type="match status" value="1"/>
</dbReference>
<keyword evidence="6" id="KW-1185">Reference proteome</keyword>
<evidence type="ECO:0000313" key="6">
    <source>
        <dbReference type="Proteomes" id="UP000597444"/>
    </source>
</evidence>
<dbReference type="CDD" id="cd06170">
    <property type="entry name" value="LuxR_C_like"/>
    <property type="match status" value="1"/>
</dbReference>
<sequence>MQAPFVDPLIKLERLRTPLPLIGRSFELQVIRVLLETVAQDVAVGARALTISGEMGVGKTRLLAALCQEASRRHFLVLEASAYETGKTIPYFPIIEALRPFLRSTSRDQLRHYLGLSPLSQQEDDEEDATGSQGALSLAGEPLIAALTRLFPELPTFLDYEKRTLYEHVELLSPDLEKFRLFDAVATLLEHAAEEQPIVLAIDDLQWADSASLELMLYLTVRLHTSRVALIGVTRPEPPRGYNGEESLISAEAATTAARVVGDLMRQGMLLLLPLSPLSQEEATEHLQALLPGVVPESVQQSLLSRAEGNPFFLEELVRTLTLSQQLLLRNGIWQAQRVNNIKLPDGIVLAVEQRLYSLSAPCRDLLQVAALFGRSFPLDALAMVVAGEVNDLLALIDEAVGAAIIASDVIVSDNEQTEEENAIWPLFLREDMPMQRYLFCQGIVQEVLIASLPANRVRQLHGAIGKALESCYAEDSVKHAAELARHYALGGEKEATLRWSLQAGEDAVQQQAHREAIGHFRLALKLLEAEKGAKISSSEQQPSVAELFMSIGELWLMLGELDPAAHALQQALQRLQQSSAPSPWLLSRVNRLLGDTYRLQARYDQALAHLQIASNALDEENGSQEQVGKMVEHIRWRPDSYYGVGAVELQTGKLNTSERIHMLQSQATLQVLLNRPQEAETLLWQSYHLAISIGDRGGQAFALHWVGYLRGWGEQIHETIRLQEQAHTLYLAIGDPFRATLGELGLGMIYQGLGEMEKSRLYSLRAMEHARRYGIRRAFGWFHWNQGMMAYSLGEWENSMAHLQEALQEAMTHDDARLKPVVLLTLAELAFRRGNWREAEQLFLDSIQAATATEWFPSTIALYGHFLAVTGRRVAARTQLDRAAAIAEPPGIDGSFYLPFLAEGYIHLDLPDQAAIYSERIRNLHSFVYYGNAVDRILGVIAAHMGNWAEAEEAFENGLLLCQRMGNRPEEAAILYEQARMAMMRGEVVTRVHTLCAEAREIFLACGMERAVAMVDTLHDGADLLAEPADTAEQEAVSQTTEAAAERANGAGLEQQLTKRELEVLRLVAEGYTDREVADILIISPRTANRHLSNIFMKLDVPGRAAAVAYAVRQGLV</sequence>
<dbReference type="GO" id="GO:0003677">
    <property type="term" value="F:DNA binding"/>
    <property type="evidence" value="ECO:0007669"/>
    <property type="project" value="InterPro"/>
</dbReference>
<organism evidence="5 6">
    <name type="scientific">Reticulibacter mediterranei</name>
    <dbReference type="NCBI Taxonomy" id="2778369"/>
    <lineage>
        <taxon>Bacteria</taxon>
        <taxon>Bacillati</taxon>
        <taxon>Chloroflexota</taxon>
        <taxon>Ktedonobacteria</taxon>
        <taxon>Ktedonobacterales</taxon>
        <taxon>Reticulibacteraceae</taxon>
        <taxon>Reticulibacter</taxon>
    </lineage>
</organism>
<dbReference type="PRINTS" id="PR00038">
    <property type="entry name" value="HTHLUXR"/>
</dbReference>
<evidence type="ECO:0000313" key="5">
    <source>
        <dbReference type="EMBL" id="GHO93953.1"/>
    </source>
</evidence>
<dbReference type="Proteomes" id="UP000597444">
    <property type="component" value="Unassembled WGS sequence"/>
</dbReference>
<dbReference type="InterPro" id="IPR016032">
    <property type="entry name" value="Sig_transdc_resp-reg_C-effctor"/>
</dbReference>
<dbReference type="InterPro" id="IPR041664">
    <property type="entry name" value="AAA_16"/>
</dbReference>
<keyword evidence="3" id="KW-0802">TPR repeat</keyword>
<dbReference type="GO" id="GO:0005524">
    <property type="term" value="F:ATP binding"/>
    <property type="evidence" value="ECO:0007669"/>
    <property type="project" value="UniProtKB-KW"/>
</dbReference>
<dbReference type="RefSeq" id="WP_220204716.1">
    <property type="nucleotide sequence ID" value="NZ_BNJK01000001.1"/>
</dbReference>
<dbReference type="EMBL" id="BNJK01000001">
    <property type="protein sequence ID" value="GHO93953.1"/>
    <property type="molecule type" value="Genomic_DNA"/>
</dbReference>
<accession>A0A8J3N337</accession>
<dbReference type="PROSITE" id="PS50005">
    <property type="entry name" value="TPR"/>
    <property type="match status" value="1"/>
</dbReference>
<evidence type="ECO:0000256" key="1">
    <source>
        <dbReference type="ARBA" id="ARBA00022741"/>
    </source>
</evidence>
<name>A0A8J3N337_9CHLR</name>
<dbReference type="PANTHER" id="PTHR16305:SF28">
    <property type="entry name" value="GUANYLATE CYCLASE DOMAIN-CONTAINING PROTEIN"/>
    <property type="match status" value="1"/>
</dbReference>
<dbReference type="Gene3D" id="1.10.10.10">
    <property type="entry name" value="Winged helix-like DNA-binding domain superfamily/Winged helix DNA-binding domain"/>
    <property type="match status" value="1"/>
</dbReference>
<dbReference type="Pfam" id="PF00196">
    <property type="entry name" value="GerE"/>
    <property type="match status" value="1"/>
</dbReference>
<evidence type="ECO:0000256" key="3">
    <source>
        <dbReference type="PROSITE-ProRule" id="PRU00339"/>
    </source>
</evidence>
<dbReference type="Pfam" id="PF13191">
    <property type="entry name" value="AAA_16"/>
    <property type="match status" value="1"/>
</dbReference>
<dbReference type="AlphaFoldDB" id="A0A8J3N337"/>
<proteinExistence type="predicted"/>
<dbReference type="SMART" id="SM00028">
    <property type="entry name" value="TPR"/>
    <property type="match status" value="6"/>
</dbReference>
<dbReference type="InterPro" id="IPR019734">
    <property type="entry name" value="TPR_rpt"/>
</dbReference>
<dbReference type="InterPro" id="IPR036388">
    <property type="entry name" value="WH-like_DNA-bd_sf"/>
</dbReference>
<gene>
    <name evidence="5" type="ORF">KSF_040010</name>
</gene>
<dbReference type="Gene3D" id="1.25.40.10">
    <property type="entry name" value="Tetratricopeptide repeat domain"/>
    <property type="match status" value="3"/>
</dbReference>
<reference evidence="5" key="1">
    <citation type="submission" date="2020-10" db="EMBL/GenBank/DDBJ databases">
        <title>Taxonomic study of unclassified bacteria belonging to the class Ktedonobacteria.</title>
        <authorList>
            <person name="Yabe S."/>
            <person name="Wang C.M."/>
            <person name="Zheng Y."/>
            <person name="Sakai Y."/>
            <person name="Cavaletti L."/>
            <person name="Monciardini P."/>
            <person name="Donadio S."/>
        </authorList>
    </citation>
    <scope>NUCLEOTIDE SEQUENCE</scope>
    <source>
        <strain evidence="5">ID150040</strain>
    </source>
</reference>